<dbReference type="PROSITE" id="PS00092">
    <property type="entry name" value="N6_MTASE"/>
    <property type="match status" value="1"/>
</dbReference>
<feature type="domain" description="DNA methylase N-4/N-6" evidence="6">
    <location>
        <begin position="63"/>
        <end position="284"/>
    </location>
</feature>
<evidence type="ECO:0000256" key="1">
    <source>
        <dbReference type="ARBA" id="ARBA00006594"/>
    </source>
</evidence>
<evidence type="ECO:0000256" key="3">
    <source>
        <dbReference type="ARBA" id="ARBA00022679"/>
    </source>
</evidence>
<keyword evidence="8" id="KW-1185">Reference proteome</keyword>
<dbReference type="InterPro" id="IPR002052">
    <property type="entry name" value="DNA_methylase_N6_adenine_CS"/>
</dbReference>
<evidence type="ECO:0000256" key="5">
    <source>
        <dbReference type="RuleBase" id="RU362026"/>
    </source>
</evidence>
<dbReference type="Pfam" id="PF01555">
    <property type="entry name" value="N6_N4_Mtase"/>
    <property type="match status" value="1"/>
</dbReference>
<evidence type="ECO:0000256" key="2">
    <source>
        <dbReference type="ARBA" id="ARBA00022603"/>
    </source>
</evidence>
<dbReference type="RefSeq" id="WP_379234375.1">
    <property type="nucleotide sequence ID" value="NZ_JBHSTE010000003.1"/>
</dbReference>
<comment type="caution">
    <text evidence="7">The sequence shown here is derived from an EMBL/GenBank/DDBJ whole genome shotgun (WGS) entry which is preliminary data.</text>
</comment>
<name>A0ABW1V436_9BACL</name>
<dbReference type="PRINTS" id="PR00508">
    <property type="entry name" value="S21N4MTFRASE"/>
</dbReference>
<proteinExistence type="inferred from homology"/>
<sequence length="329" mass="38257">MTELQPKKRAQRNRTITLTEEELQYYKQRLITLKQPAKAEELTNKTIHQDLFEAIDHLPDQFVDLMFIDPPYNLTKSFNGKTFSKMTSEAYTEWLDSWFSKLIRVLKPDASVYICGDWRSSHSIFEVASKYLNILNRITWEREKGRGSLSNWKNASEDIWFCTNSSSYKFYVDRVKMKRKVIAPYRNAEGKPKDWDEQSGGKFRLTHPSNLWTDLTVPFWSMPENTDHPTQKPEKLLAKIILASSDEQDVVFDPFSGAGTTSVVAKKLNRRYVGVELDEIYACLTEKRLKLAEDDASIQGYSEGVFWERNSLNEQSRSKSAQLEDESME</sequence>
<dbReference type="SUPFAM" id="SSF53335">
    <property type="entry name" value="S-adenosyl-L-methionine-dependent methyltransferases"/>
    <property type="match status" value="1"/>
</dbReference>
<dbReference type="Proteomes" id="UP001596233">
    <property type="component" value="Unassembled WGS sequence"/>
</dbReference>
<dbReference type="EMBL" id="JBHSTE010000003">
    <property type="protein sequence ID" value="MFC6333184.1"/>
    <property type="molecule type" value="Genomic_DNA"/>
</dbReference>
<accession>A0ABW1V436</accession>
<dbReference type="InterPro" id="IPR001091">
    <property type="entry name" value="RM_Methyltransferase"/>
</dbReference>
<dbReference type="PANTHER" id="PTHR13370">
    <property type="entry name" value="RNA METHYLASE-RELATED"/>
    <property type="match status" value="1"/>
</dbReference>
<dbReference type="InterPro" id="IPR002941">
    <property type="entry name" value="DNA_methylase_N4/N6"/>
</dbReference>
<reference evidence="8" key="1">
    <citation type="journal article" date="2019" name="Int. J. Syst. Evol. Microbiol.">
        <title>The Global Catalogue of Microorganisms (GCM) 10K type strain sequencing project: providing services to taxonomists for standard genome sequencing and annotation.</title>
        <authorList>
            <consortium name="The Broad Institute Genomics Platform"/>
            <consortium name="The Broad Institute Genome Sequencing Center for Infectious Disease"/>
            <person name="Wu L."/>
            <person name="Ma J."/>
        </authorList>
    </citation>
    <scope>NUCLEOTIDE SEQUENCE [LARGE SCALE GENOMIC DNA]</scope>
    <source>
        <strain evidence="8">PCU 280</strain>
    </source>
</reference>
<keyword evidence="3" id="KW-0808">Transferase</keyword>
<evidence type="ECO:0000259" key="6">
    <source>
        <dbReference type="Pfam" id="PF01555"/>
    </source>
</evidence>
<organism evidence="7 8">
    <name type="scientific">Paenibacillus septentrionalis</name>
    <dbReference type="NCBI Taxonomy" id="429342"/>
    <lineage>
        <taxon>Bacteria</taxon>
        <taxon>Bacillati</taxon>
        <taxon>Bacillota</taxon>
        <taxon>Bacilli</taxon>
        <taxon>Bacillales</taxon>
        <taxon>Paenibacillaceae</taxon>
        <taxon>Paenibacillus</taxon>
    </lineage>
</organism>
<dbReference type="PANTHER" id="PTHR13370:SF3">
    <property type="entry name" value="TRNA (GUANINE(10)-N2)-METHYLTRANSFERASE HOMOLOG"/>
    <property type="match status" value="1"/>
</dbReference>
<protein>
    <recommendedName>
        <fullName evidence="5">Methyltransferase</fullName>
        <ecNumber evidence="5">2.1.1.-</ecNumber>
    </recommendedName>
</protein>
<keyword evidence="4" id="KW-0680">Restriction system</keyword>
<evidence type="ECO:0000313" key="8">
    <source>
        <dbReference type="Proteomes" id="UP001596233"/>
    </source>
</evidence>
<comment type="similarity">
    <text evidence="1 5">Belongs to the N(4)/N(6)-methyltransferase family.</text>
</comment>
<evidence type="ECO:0000313" key="7">
    <source>
        <dbReference type="EMBL" id="MFC6333184.1"/>
    </source>
</evidence>
<gene>
    <name evidence="7" type="ORF">ACFP56_11165</name>
</gene>
<keyword evidence="2" id="KW-0489">Methyltransferase</keyword>
<dbReference type="InterPro" id="IPR029063">
    <property type="entry name" value="SAM-dependent_MTases_sf"/>
</dbReference>
<dbReference type="EC" id="2.1.1.-" evidence="5"/>
<evidence type="ECO:0000256" key="4">
    <source>
        <dbReference type="ARBA" id="ARBA00022747"/>
    </source>
</evidence>
<dbReference type="Gene3D" id="3.40.50.150">
    <property type="entry name" value="Vaccinia Virus protein VP39"/>
    <property type="match status" value="1"/>
</dbReference>